<sequence>MEATNGKGTDNACEIPGPTSKNNIINYGSLQPPPACHCAVCLHGLALHGGDSADPTPRVSEGPLPTHPLRPQESSELGAAGGASCGDPRTPRRSAQGYRCPRGPPPAPPLRRSTQ</sequence>
<reference evidence="2" key="1">
    <citation type="submission" date="2023-12" db="EMBL/GenBank/DDBJ databases">
        <authorList>
            <person name="Brown T."/>
        </authorList>
    </citation>
    <scope>NUCLEOTIDE SEQUENCE</scope>
</reference>
<feature type="region of interest" description="Disordered" evidence="1">
    <location>
        <begin position="1"/>
        <end position="26"/>
    </location>
</feature>
<organism evidence="2 3">
    <name type="scientific">Pipistrellus nathusii</name>
    <name type="common">Nathusius' pipistrelle</name>
    <dbReference type="NCBI Taxonomy" id="59473"/>
    <lineage>
        <taxon>Eukaryota</taxon>
        <taxon>Metazoa</taxon>
        <taxon>Chordata</taxon>
        <taxon>Craniata</taxon>
        <taxon>Vertebrata</taxon>
        <taxon>Euteleostomi</taxon>
        <taxon>Mammalia</taxon>
        <taxon>Eutheria</taxon>
        <taxon>Laurasiatheria</taxon>
        <taxon>Chiroptera</taxon>
        <taxon>Yangochiroptera</taxon>
        <taxon>Vespertilionidae</taxon>
        <taxon>Pipistrellus</taxon>
    </lineage>
</organism>
<dbReference type="Proteomes" id="UP001314169">
    <property type="component" value="Chromosome 17"/>
</dbReference>
<proteinExistence type="predicted"/>
<evidence type="ECO:0000256" key="1">
    <source>
        <dbReference type="SAM" id="MobiDB-lite"/>
    </source>
</evidence>
<evidence type="ECO:0000313" key="3">
    <source>
        <dbReference type="Proteomes" id="UP001314169"/>
    </source>
</evidence>
<gene>
    <name evidence="2" type="ORF">MPIPNATIZW_LOCUS7106</name>
</gene>
<evidence type="ECO:0000313" key="2">
    <source>
        <dbReference type="EMBL" id="CAK6438800.1"/>
    </source>
</evidence>
<protein>
    <submittedName>
        <fullName evidence="2">Uncharacterized protein</fullName>
    </submittedName>
</protein>
<accession>A0ABN9ZKG8</accession>
<feature type="region of interest" description="Disordered" evidence="1">
    <location>
        <begin position="47"/>
        <end position="115"/>
    </location>
</feature>
<name>A0ABN9ZKG8_PIPNA</name>
<keyword evidence="3" id="KW-1185">Reference proteome</keyword>
<dbReference type="EMBL" id="OY882874">
    <property type="protein sequence ID" value="CAK6438800.1"/>
    <property type="molecule type" value="Genomic_DNA"/>
</dbReference>